<comment type="catalytic activity">
    <reaction evidence="5">
        <text>2 GTP = 3',3'-c-di-GMP + 2 diphosphate</text>
        <dbReference type="Rhea" id="RHEA:24898"/>
        <dbReference type="ChEBI" id="CHEBI:33019"/>
        <dbReference type="ChEBI" id="CHEBI:37565"/>
        <dbReference type="ChEBI" id="CHEBI:58805"/>
        <dbReference type="EC" id="2.7.7.65"/>
    </reaction>
</comment>
<evidence type="ECO:0000313" key="9">
    <source>
        <dbReference type="Proteomes" id="UP000664658"/>
    </source>
</evidence>
<evidence type="ECO:0000256" key="5">
    <source>
        <dbReference type="ARBA" id="ARBA00034247"/>
    </source>
</evidence>
<evidence type="ECO:0000313" key="8">
    <source>
        <dbReference type="EMBL" id="MBO1107850.1"/>
    </source>
</evidence>
<protein>
    <recommendedName>
        <fullName evidence="3">diguanylate cyclase</fullName>
        <ecNumber evidence="3">2.7.7.65</ecNumber>
    </recommendedName>
</protein>
<dbReference type="NCBIfam" id="TIGR00254">
    <property type="entry name" value="GGDEF"/>
    <property type="match status" value="1"/>
</dbReference>
<dbReference type="CDD" id="cd01949">
    <property type="entry name" value="GGDEF"/>
    <property type="match status" value="1"/>
</dbReference>
<feature type="compositionally biased region" description="Polar residues" evidence="6">
    <location>
        <begin position="706"/>
        <end position="727"/>
    </location>
</feature>
<evidence type="ECO:0000259" key="7">
    <source>
        <dbReference type="PROSITE" id="PS50887"/>
    </source>
</evidence>
<dbReference type="InterPro" id="IPR029016">
    <property type="entry name" value="GAF-like_dom_sf"/>
</dbReference>
<dbReference type="InterPro" id="IPR029787">
    <property type="entry name" value="Nucleotide_cyclase"/>
</dbReference>
<dbReference type="SUPFAM" id="SSF55073">
    <property type="entry name" value="Nucleotide cyclase"/>
    <property type="match status" value="1"/>
</dbReference>
<dbReference type="GO" id="GO:0043709">
    <property type="term" value="P:cell adhesion involved in single-species biofilm formation"/>
    <property type="evidence" value="ECO:0007669"/>
    <property type="project" value="TreeGrafter"/>
</dbReference>
<accession>A0A8I1W5X3</accession>
<evidence type="ECO:0000256" key="1">
    <source>
        <dbReference type="ARBA" id="ARBA00001946"/>
    </source>
</evidence>
<dbReference type="PANTHER" id="PTHR45138:SF9">
    <property type="entry name" value="DIGUANYLATE CYCLASE DGCM-RELATED"/>
    <property type="match status" value="1"/>
</dbReference>
<comment type="caution">
    <text evidence="8">The sequence shown here is derived from an EMBL/GenBank/DDBJ whole genome shotgun (WGS) entry which is preliminary data.</text>
</comment>
<keyword evidence="4" id="KW-0342">GTP-binding</keyword>
<sequence>MLPHGMLQQWILAYDQPSLLDSALPELALVLNASHCWLFVGLEESQPLASWPQDADHQALFSHADLLLKNHVLVQSGILHTLNNQPNLHICRLSGNSTQPRILVWQTPENPNRDSAQATDLPTTELSTTDLSTQVAVLLFFGQLLQKHHDDSQATSERGRRDLQEAMLANQLNDLRNQVNTIRELQQLMSAMMLCREPEELYKLAVEQLRTILPGCRSALMLYDPATGQVQGTFGTDNEGNTADERHIIYNYHDQTSEFNQALRSQDQELVIKDNAPLYTQHTIVGVGWNAMVILRDENGPIAWFALDNLLSQRPLTAAQQVLLITFSRMVSSVLVQMLREKQLRFLHEGLLAMAEADNLLLACKVAVEKIKALGVDRAAILLWDPEQQMLRGTYGCDEIGQIRDEQTLSVDPYADPVIVPMLTEQDYFKVRRDAPLFNDSHLIGIGWHLSAGLWHCGRFYGAIFADNLLSRRVMTSHQQTILHLFSAVVASLMARFQSEQQLRQLNLSLDNQVQTRTQELNEANQRLLELSYHDPLTGLFNRRYFDQVISEWMAQTPAPGLILIDIDAFKAFNDIYGHPAGDECLRAFADALKAAGRGCVVSRMGGEEFSILIPADLLPQLDILIGELMNLTEQISIPHRGSPFGILTFSAGYASGEGKNSTELYRSADQALYQAKQRGRHCLVQAGTARSGQTKLAHTHRPATLTDSNQQQATQRQSAALTTDGQENALPLASGT</sequence>
<dbReference type="Proteomes" id="UP000664658">
    <property type="component" value="Unassembled WGS sequence"/>
</dbReference>
<dbReference type="AlphaFoldDB" id="A0A8I1W5X3"/>
<dbReference type="Gene3D" id="3.30.450.40">
    <property type="match status" value="2"/>
</dbReference>
<dbReference type="InterPro" id="IPR043128">
    <property type="entry name" value="Rev_trsase/Diguanyl_cyclase"/>
</dbReference>
<organism evidence="8 9">
    <name type="scientific">Plesiomonas shigelloides</name>
    <name type="common">Aeromonas shigelloides</name>
    <dbReference type="NCBI Taxonomy" id="703"/>
    <lineage>
        <taxon>Bacteria</taxon>
        <taxon>Pseudomonadati</taxon>
        <taxon>Pseudomonadota</taxon>
        <taxon>Gammaproteobacteria</taxon>
        <taxon>Enterobacterales</taxon>
        <taxon>Enterobacteriaceae</taxon>
        <taxon>Plesiomonas</taxon>
    </lineage>
</organism>
<name>A0A8I1W5X3_PLESH</name>
<dbReference type="SUPFAM" id="SSF55781">
    <property type="entry name" value="GAF domain-like"/>
    <property type="match status" value="2"/>
</dbReference>
<dbReference type="InterPro" id="IPR050469">
    <property type="entry name" value="Diguanylate_Cyclase"/>
</dbReference>
<evidence type="ECO:0000256" key="2">
    <source>
        <dbReference type="ARBA" id="ARBA00004665"/>
    </source>
</evidence>
<dbReference type="EC" id="2.7.7.65" evidence="3"/>
<evidence type="ECO:0000256" key="6">
    <source>
        <dbReference type="SAM" id="MobiDB-lite"/>
    </source>
</evidence>
<dbReference type="GO" id="GO:1902201">
    <property type="term" value="P:negative regulation of bacterial-type flagellum-dependent cell motility"/>
    <property type="evidence" value="ECO:0007669"/>
    <property type="project" value="TreeGrafter"/>
</dbReference>
<dbReference type="EMBL" id="JAFNAA010000005">
    <property type="protein sequence ID" value="MBO1107850.1"/>
    <property type="molecule type" value="Genomic_DNA"/>
</dbReference>
<dbReference type="GO" id="GO:0005886">
    <property type="term" value="C:plasma membrane"/>
    <property type="evidence" value="ECO:0007669"/>
    <property type="project" value="TreeGrafter"/>
</dbReference>
<comment type="pathway">
    <text evidence="2">Purine metabolism; 3',5'-cyclic di-GMP biosynthesis.</text>
</comment>
<feature type="domain" description="GGDEF" evidence="7">
    <location>
        <begin position="558"/>
        <end position="689"/>
    </location>
</feature>
<dbReference type="PROSITE" id="PS50887">
    <property type="entry name" value="GGDEF"/>
    <property type="match status" value="1"/>
</dbReference>
<reference evidence="8" key="1">
    <citation type="submission" date="2021-03" db="EMBL/GenBank/DDBJ databases">
        <title>Plesiomonas shigelloides zfcc0051, isolated from zebrafish feces.</title>
        <authorList>
            <person name="Vanderhoek Z."/>
            <person name="Gaulke C."/>
        </authorList>
    </citation>
    <scope>NUCLEOTIDE SEQUENCE</scope>
    <source>
        <strain evidence="8">Zfcc0051</strain>
    </source>
</reference>
<dbReference type="SMART" id="SM00267">
    <property type="entry name" value="GGDEF"/>
    <property type="match status" value="1"/>
</dbReference>
<proteinExistence type="predicted"/>
<dbReference type="PANTHER" id="PTHR45138">
    <property type="entry name" value="REGULATORY COMPONENTS OF SENSORY TRANSDUCTION SYSTEM"/>
    <property type="match status" value="1"/>
</dbReference>
<dbReference type="GO" id="GO:0005525">
    <property type="term" value="F:GTP binding"/>
    <property type="evidence" value="ECO:0007669"/>
    <property type="project" value="UniProtKB-KW"/>
</dbReference>
<dbReference type="InterPro" id="IPR000160">
    <property type="entry name" value="GGDEF_dom"/>
</dbReference>
<dbReference type="Pfam" id="PF00990">
    <property type="entry name" value="GGDEF"/>
    <property type="match status" value="1"/>
</dbReference>
<keyword evidence="4" id="KW-0547">Nucleotide-binding</keyword>
<dbReference type="Gene3D" id="3.30.70.270">
    <property type="match status" value="1"/>
</dbReference>
<evidence type="ECO:0000256" key="4">
    <source>
        <dbReference type="ARBA" id="ARBA00023134"/>
    </source>
</evidence>
<dbReference type="RefSeq" id="WP_207541842.1">
    <property type="nucleotide sequence ID" value="NZ_JAFNAA010000005.1"/>
</dbReference>
<dbReference type="GO" id="GO:0052621">
    <property type="term" value="F:diguanylate cyclase activity"/>
    <property type="evidence" value="ECO:0007669"/>
    <property type="project" value="UniProtKB-EC"/>
</dbReference>
<evidence type="ECO:0000256" key="3">
    <source>
        <dbReference type="ARBA" id="ARBA00012528"/>
    </source>
</evidence>
<comment type="cofactor">
    <cofactor evidence="1">
        <name>Mg(2+)</name>
        <dbReference type="ChEBI" id="CHEBI:18420"/>
    </cofactor>
</comment>
<gene>
    <name evidence="8" type="ORF">J2R62_06380</name>
</gene>
<feature type="region of interest" description="Disordered" evidence="6">
    <location>
        <begin position="689"/>
        <end position="737"/>
    </location>
</feature>